<evidence type="ECO:0000256" key="3">
    <source>
        <dbReference type="ARBA" id="ARBA00022692"/>
    </source>
</evidence>
<dbReference type="HOGENOM" id="CLU_012893_16_0_5"/>
<accession>F1Z803</accession>
<feature type="transmembrane region" description="Helical" evidence="7">
    <location>
        <begin position="436"/>
        <end position="460"/>
    </location>
</feature>
<name>F1Z803_9SPHN</name>
<dbReference type="PANTHER" id="PTHR42893:SF46">
    <property type="entry name" value="PROTEIN DETOXIFICATION 44, CHLOROPLASTIC"/>
    <property type="match status" value="1"/>
</dbReference>
<dbReference type="AlphaFoldDB" id="F1Z803"/>
<evidence type="ECO:0000256" key="4">
    <source>
        <dbReference type="ARBA" id="ARBA00022989"/>
    </source>
</evidence>
<keyword evidence="9" id="KW-1185">Reference proteome</keyword>
<reference evidence="8 9" key="1">
    <citation type="journal article" date="2012" name="J. Bacteriol.">
        <title>Draft Genome Sequence of Novosphingobium nitrogenifigens Y88T.</title>
        <authorList>
            <person name="Strabala T.J."/>
            <person name="Macdonald L."/>
            <person name="Liu V."/>
            <person name="Smit A.M."/>
        </authorList>
    </citation>
    <scope>NUCLEOTIDE SEQUENCE [LARGE SCALE GENOMIC DNA]</scope>
    <source>
        <strain evidence="8 9">DSM 19370</strain>
    </source>
</reference>
<gene>
    <name evidence="8" type="ORF">Y88_1284</name>
</gene>
<dbReference type="NCBIfam" id="TIGR00797">
    <property type="entry name" value="matE"/>
    <property type="match status" value="1"/>
</dbReference>
<dbReference type="EMBL" id="AEWJ01000037">
    <property type="protein sequence ID" value="EGD59222.1"/>
    <property type="molecule type" value="Genomic_DNA"/>
</dbReference>
<dbReference type="GO" id="GO:0015297">
    <property type="term" value="F:antiporter activity"/>
    <property type="evidence" value="ECO:0007669"/>
    <property type="project" value="InterPro"/>
</dbReference>
<evidence type="ECO:0000313" key="8">
    <source>
        <dbReference type="EMBL" id="EGD59222.1"/>
    </source>
</evidence>
<protein>
    <submittedName>
        <fullName evidence="8">MATE efflux family protein</fullName>
    </submittedName>
</protein>
<feature type="transmembrane region" description="Helical" evidence="7">
    <location>
        <begin position="378"/>
        <end position="399"/>
    </location>
</feature>
<dbReference type="RefSeq" id="WP_008065335.1">
    <property type="nucleotide sequence ID" value="NZ_AQWK01000001.1"/>
</dbReference>
<dbReference type="InParanoid" id="F1Z803"/>
<dbReference type="OrthoDB" id="9789527at2"/>
<proteinExistence type="inferred from homology"/>
<feature type="transmembrane region" description="Helical" evidence="7">
    <location>
        <begin position="221"/>
        <end position="240"/>
    </location>
</feature>
<dbReference type="GO" id="GO:0042910">
    <property type="term" value="F:xenobiotic transmembrane transporter activity"/>
    <property type="evidence" value="ECO:0007669"/>
    <property type="project" value="InterPro"/>
</dbReference>
<organism evidence="8 9">
    <name type="scientific">Novosphingobium nitrogenifigens DSM 19370</name>
    <dbReference type="NCBI Taxonomy" id="983920"/>
    <lineage>
        <taxon>Bacteria</taxon>
        <taxon>Pseudomonadati</taxon>
        <taxon>Pseudomonadota</taxon>
        <taxon>Alphaproteobacteria</taxon>
        <taxon>Sphingomonadales</taxon>
        <taxon>Sphingomonadaceae</taxon>
        <taxon>Novosphingobium</taxon>
    </lineage>
</organism>
<evidence type="ECO:0000256" key="1">
    <source>
        <dbReference type="ARBA" id="ARBA00004141"/>
    </source>
</evidence>
<dbReference type="CDD" id="cd13136">
    <property type="entry name" value="MATE_DinF_like"/>
    <property type="match status" value="1"/>
</dbReference>
<dbReference type="InterPro" id="IPR044644">
    <property type="entry name" value="DinF-like"/>
</dbReference>
<evidence type="ECO:0000256" key="5">
    <source>
        <dbReference type="ARBA" id="ARBA00023136"/>
    </source>
</evidence>
<dbReference type="InterPro" id="IPR002528">
    <property type="entry name" value="MATE_fam"/>
</dbReference>
<evidence type="ECO:0000256" key="6">
    <source>
        <dbReference type="SAM" id="MobiDB-lite"/>
    </source>
</evidence>
<sequence>MTDGLASQAPSTEATIPPGHPDHGHHAERPLTRGAVLAQTWPIMLGQASVPLVGIVDTAIIGRTGDAAALAGVALGSAIINLVFWTFGFLRMGMSGLVAQARGAADVRESDALLIRGVTIGGVIGLALLALAGPIMGLAFFALPPGGGVAAPAHAFVAARFLGAPAALAGFAINGWLVGCRRTRLALVLQLVMNAVNVALDTLLVWHFGLGAQGAGLGTAAAEWTALVLGLALALGPGGARPLALFSKAGFRVLVARDRLVRLFAVNRDLMIRTIALLVLFTWFANAGARLGAITLAANHVLMQFIELAAYVLDAFAMTAEERVGHALGAKSRASFDRATRLSGEFALGGGALLAVLFLVGGRWGIATIATDPGVRQTALALLPMAALAPLIGAPSWLLDGVFIGATQGRALRNAAVVSTAAYLACDLAFRPFGDTGIWAALLLSYVFRAATLGLALPALRLGVGKE</sequence>
<feature type="region of interest" description="Disordered" evidence="6">
    <location>
        <begin position="1"/>
        <end position="28"/>
    </location>
</feature>
<feature type="transmembrane region" description="Helical" evidence="7">
    <location>
        <begin position="67"/>
        <end position="92"/>
    </location>
</feature>
<dbReference type="PANTHER" id="PTHR42893">
    <property type="entry name" value="PROTEIN DETOXIFICATION 44, CHLOROPLASTIC-RELATED"/>
    <property type="match status" value="1"/>
</dbReference>
<feature type="transmembrane region" description="Helical" evidence="7">
    <location>
        <begin position="113"/>
        <end position="143"/>
    </location>
</feature>
<keyword evidence="3 7" id="KW-0812">Transmembrane</keyword>
<feature type="transmembrane region" description="Helical" evidence="7">
    <location>
        <begin position="185"/>
        <end position="209"/>
    </location>
</feature>
<keyword evidence="5 7" id="KW-0472">Membrane</keyword>
<dbReference type="Pfam" id="PF01554">
    <property type="entry name" value="MatE"/>
    <property type="match status" value="2"/>
</dbReference>
<evidence type="ECO:0000256" key="2">
    <source>
        <dbReference type="ARBA" id="ARBA00010199"/>
    </source>
</evidence>
<feature type="transmembrane region" description="Helical" evidence="7">
    <location>
        <begin position="346"/>
        <end position="366"/>
    </location>
</feature>
<dbReference type="STRING" id="983920.Y88_1284"/>
<comment type="caution">
    <text evidence="8">The sequence shown here is derived from an EMBL/GenBank/DDBJ whole genome shotgun (WGS) entry which is preliminary data.</text>
</comment>
<evidence type="ECO:0000313" key="9">
    <source>
        <dbReference type="Proteomes" id="UP000004728"/>
    </source>
</evidence>
<keyword evidence="4 7" id="KW-1133">Transmembrane helix</keyword>
<dbReference type="eggNOG" id="COG0534">
    <property type="taxonomic scope" value="Bacteria"/>
</dbReference>
<comment type="subcellular location">
    <subcellularLocation>
        <location evidence="1">Membrane</location>
        <topology evidence="1">Multi-pass membrane protein</topology>
    </subcellularLocation>
</comment>
<dbReference type="GO" id="GO:0005886">
    <property type="term" value="C:plasma membrane"/>
    <property type="evidence" value="ECO:0007669"/>
    <property type="project" value="TreeGrafter"/>
</dbReference>
<comment type="similarity">
    <text evidence="2">Belongs to the multi antimicrobial extrusion (MATE) (TC 2.A.66.1) family.</text>
</comment>
<dbReference type="FunCoup" id="F1Z803">
    <property type="interactions" value="99"/>
</dbReference>
<evidence type="ECO:0000256" key="7">
    <source>
        <dbReference type="SAM" id="Phobius"/>
    </source>
</evidence>
<dbReference type="Proteomes" id="UP000004728">
    <property type="component" value="Unassembled WGS sequence"/>
</dbReference>
<feature type="transmembrane region" description="Helical" evidence="7">
    <location>
        <begin position="155"/>
        <end position="178"/>
    </location>
</feature>